<evidence type="ECO:0000313" key="14">
    <source>
        <dbReference type="Proteomes" id="UP001289135"/>
    </source>
</evidence>
<evidence type="ECO:0000256" key="1">
    <source>
        <dbReference type="ARBA" id="ARBA00004496"/>
    </source>
</evidence>
<keyword evidence="14" id="KW-1185">Reference proteome</keyword>
<dbReference type="FunFam" id="3.40.50.620:FF:000007">
    <property type="entry name" value="Glutamate--tRNA ligase"/>
    <property type="match status" value="1"/>
</dbReference>
<evidence type="ECO:0000256" key="9">
    <source>
        <dbReference type="ARBA" id="ARBA00023146"/>
    </source>
</evidence>
<dbReference type="SUPFAM" id="SSF52374">
    <property type="entry name" value="Nucleotidylyl transferase"/>
    <property type="match status" value="1"/>
</dbReference>
<dbReference type="InterPro" id="IPR001412">
    <property type="entry name" value="aa-tRNA-synth_I_CS"/>
</dbReference>
<comment type="similarity">
    <text evidence="2 10">Belongs to the class-I aminoacyl-tRNA synthetase family. Glutamate--tRNA ligase type 1 subfamily.</text>
</comment>
<evidence type="ECO:0000256" key="4">
    <source>
        <dbReference type="ARBA" id="ARBA00022490"/>
    </source>
</evidence>
<accession>A0AAE4VKK5</accession>
<comment type="caution">
    <text evidence="10">Lacks conserved residue(s) required for the propagation of feature annotation.</text>
</comment>
<dbReference type="InterPro" id="IPR014729">
    <property type="entry name" value="Rossmann-like_a/b/a_fold"/>
</dbReference>
<name>A0AAE4VKK5_9RICK</name>
<evidence type="ECO:0000256" key="3">
    <source>
        <dbReference type="ARBA" id="ARBA00011245"/>
    </source>
</evidence>
<dbReference type="Gene3D" id="1.10.10.350">
    <property type="match status" value="1"/>
</dbReference>
<dbReference type="InterPro" id="IPR020058">
    <property type="entry name" value="Glu/Gln-tRNA-synth_Ib_cat-dom"/>
</dbReference>
<dbReference type="NCBIfam" id="TIGR00464">
    <property type="entry name" value="gltX_bact"/>
    <property type="match status" value="1"/>
</dbReference>
<evidence type="ECO:0000313" key="13">
    <source>
        <dbReference type="EMBL" id="MDZ5761255.1"/>
    </source>
</evidence>
<dbReference type="GO" id="GO:0000049">
    <property type="term" value="F:tRNA binding"/>
    <property type="evidence" value="ECO:0007669"/>
    <property type="project" value="InterPro"/>
</dbReference>
<dbReference type="Pfam" id="PF19269">
    <property type="entry name" value="Anticodon_2"/>
    <property type="match status" value="1"/>
</dbReference>
<keyword evidence="6 10" id="KW-0547">Nucleotide-binding</keyword>
<keyword evidence="7 10" id="KW-0067">ATP-binding</keyword>
<evidence type="ECO:0000256" key="6">
    <source>
        <dbReference type="ARBA" id="ARBA00022741"/>
    </source>
</evidence>
<dbReference type="CDD" id="cd00808">
    <property type="entry name" value="GluRS_core"/>
    <property type="match status" value="1"/>
</dbReference>
<dbReference type="GO" id="GO:0005524">
    <property type="term" value="F:ATP binding"/>
    <property type="evidence" value="ECO:0007669"/>
    <property type="project" value="UniProtKB-UniRule"/>
</dbReference>
<dbReference type="PRINTS" id="PR00987">
    <property type="entry name" value="TRNASYNTHGLU"/>
</dbReference>
<comment type="subcellular location">
    <subcellularLocation>
        <location evidence="1 10">Cytoplasm</location>
    </subcellularLocation>
</comment>
<evidence type="ECO:0000259" key="11">
    <source>
        <dbReference type="Pfam" id="PF00749"/>
    </source>
</evidence>
<comment type="caution">
    <text evidence="13">The sequence shown here is derived from an EMBL/GenBank/DDBJ whole genome shotgun (WGS) entry which is preliminary data.</text>
</comment>
<dbReference type="GO" id="GO:0008270">
    <property type="term" value="F:zinc ion binding"/>
    <property type="evidence" value="ECO:0007669"/>
    <property type="project" value="InterPro"/>
</dbReference>
<dbReference type="HAMAP" id="MF_00022">
    <property type="entry name" value="Glu_tRNA_synth_type1"/>
    <property type="match status" value="1"/>
</dbReference>
<dbReference type="SUPFAM" id="SSF48163">
    <property type="entry name" value="An anticodon-binding domain of class I aminoacyl-tRNA synthetases"/>
    <property type="match status" value="1"/>
</dbReference>
<feature type="domain" description="Glutamyl/glutaminyl-tRNA synthetase class Ib catalytic" evidence="11">
    <location>
        <begin position="5"/>
        <end position="335"/>
    </location>
</feature>
<dbReference type="GO" id="GO:0004818">
    <property type="term" value="F:glutamate-tRNA ligase activity"/>
    <property type="evidence" value="ECO:0007669"/>
    <property type="project" value="UniProtKB-UniRule"/>
</dbReference>
<sequence length="503" mass="58259">MIPITRFAPSPTGYLHIGGARTALYNWLHTRKFGGKFYLRIEDTDKIRSTQSAIDAIINGLNWLGLDWDGDIILQSKNVFRHKEVAEELIRIGKAYRCYMTQEEINEMREKFGKVISPWRNINIADADNIHVHSILNMNEEETNEMHNNRYQYKDLQYQYKDLEYKQYTIRLKVDLNSISGINDIIKGRVEVNNNELDDMILVRSDGTPTYMLAVVVDDHDAGINTIIRGDDHFTNTFRQLQIYNAMGWNIPQYAHIPMINAEDGKKMSKRHGAIGIDQYKNMGYLPDTMINYLLRLGWGGDGMTEIYSRDESISSFELHKVSSSPARFDIQKLNNLNGHYIRKTDNKLLFSLIYPLIIEKLNLIDIKYNFELDEKMLLKGIDISKQRVSTILELSDICMIYFYKKNPIDDKCQQVLSKITVGLVDDIKKYLLNLKEWNCLKINDTIEIIAEQKSIKKNEIMSLLRALIIGTFKSPSVSEVMEVIGKEKSINRIIQTMDSIIT</sequence>
<dbReference type="PANTHER" id="PTHR43311:SF2">
    <property type="entry name" value="GLUTAMATE--TRNA LIGASE, MITOCHONDRIAL-RELATED"/>
    <property type="match status" value="1"/>
</dbReference>
<evidence type="ECO:0000256" key="8">
    <source>
        <dbReference type="ARBA" id="ARBA00022917"/>
    </source>
</evidence>
<dbReference type="InterPro" id="IPR045462">
    <property type="entry name" value="aa-tRNA-synth_I_cd-bd"/>
</dbReference>
<evidence type="ECO:0000256" key="2">
    <source>
        <dbReference type="ARBA" id="ARBA00007894"/>
    </source>
</evidence>
<dbReference type="RefSeq" id="WP_322498685.1">
    <property type="nucleotide sequence ID" value="NZ_JARGYU010000002.1"/>
</dbReference>
<dbReference type="InterPro" id="IPR000924">
    <property type="entry name" value="Glu/Gln-tRNA-synth"/>
</dbReference>
<dbReference type="Pfam" id="PF00749">
    <property type="entry name" value="tRNA-synt_1c"/>
    <property type="match status" value="1"/>
</dbReference>
<dbReference type="GO" id="GO:0006424">
    <property type="term" value="P:glutamyl-tRNA aminoacylation"/>
    <property type="evidence" value="ECO:0007669"/>
    <property type="project" value="UniProtKB-UniRule"/>
</dbReference>
<dbReference type="InterPro" id="IPR033910">
    <property type="entry name" value="GluRS_core"/>
</dbReference>
<dbReference type="EC" id="6.1.1.17" evidence="10"/>
<dbReference type="InterPro" id="IPR004527">
    <property type="entry name" value="Glu-tRNA-ligase_bac/mito"/>
</dbReference>
<organism evidence="13 14">
    <name type="scientific">Lyticum sinuosum</name>
    <dbReference type="NCBI Taxonomy" id="1332059"/>
    <lineage>
        <taxon>Bacteria</taxon>
        <taxon>Pseudomonadati</taxon>
        <taxon>Pseudomonadota</taxon>
        <taxon>Alphaproteobacteria</taxon>
        <taxon>Rickettsiales</taxon>
        <taxon>Lyticum</taxon>
    </lineage>
</organism>
<dbReference type="Gene3D" id="3.40.50.620">
    <property type="entry name" value="HUPs"/>
    <property type="match status" value="1"/>
</dbReference>
<dbReference type="PANTHER" id="PTHR43311">
    <property type="entry name" value="GLUTAMATE--TRNA LIGASE"/>
    <property type="match status" value="1"/>
</dbReference>
<feature type="domain" description="Aminoacyl-tRNA synthetase class I anticodon-binding" evidence="12">
    <location>
        <begin position="373"/>
        <end position="495"/>
    </location>
</feature>
<dbReference type="InterPro" id="IPR020751">
    <property type="entry name" value="aa-tRNA-synth_I_codon-bd_sub2"/>
</dbReference>
<dbReference type="AlphaFoldDB" id="A0AAE4VKK5"/>
<reference evidence="13" key="1">
    <citation type="submission" date="2023-02" db="EMBL/GenBank/DDBJ databases">
        <title>Host association and intracellularity evolved multiple times independently in the Rickettsiales.</title>
        <authorList>
            <person name="Castelli M."/>
            <person name="Nardi T."/>
            <person name="Gammuto L."/>
            <person name="Bellinzona G."/>
            <person name="Sabaneyeva E."/>
            <person name="Potekhin A."/>
            <person name="Serra V."/>
            <person name="Petroni G."/>
            <person name="Sassera D."/>
        </authorList>
    </citation>
    <scope>NUCLEOTIDE SEQUENCE</scope>
    <source>
        <strain evidence="13">USBL-36I1</strain>
    </source>
</reference>
<dbReference type="InterPro" id="IPR008925">
    <property type="entry name" value="aa_tRNA-synth_I_cd-bd_sf"/>
</dbReference>
<dbReference type="Proteomes" id="UP001289135">
    <property type="component" value="Unassembled WGS sequence"/>
</dbReference>
<keyword evidence="9 10" id="KW-0030">Aminoacyl-tRNA synthetase</keyword>
<comment type="function">
    <text evidence="10">Catalyzes the attachment of glutamate to tRNA(Glu) in a two-step reaction: glutamate is first activated by ATP to form Glu-AMP and then transferred to the acceptor end of tRNA(Glu).</text>
</comment>
<dbReference type="PROSITE" id="PS00178">
    <property type="entry name" value="AA_TRNA_LIGASE_I"/>
    <property type="match status" value="1"/>
</dbReference>
<evidence type="ECO:0000259" key="12">
    <source>
        <dbReference type="Pfam" id="PF19269"/>
    </source>
</evidence>
<feature type="short sequence motif" description="'KMSKS' region" evidence="10">
    <location>
        <begin position="267"/>
        <end position="271"/>
    </location>
</feature>
<proteinExistence type="inferred from homology"/>
<dbReference type="InterPro" id="IPR049940">
    <property type="entry name" value="GluQ/Sye"/>
</dbReference>
<feature type="short sequence motif" description="'HIGH' region" evidence="10">
    <location>
        <begin position="9"/>
        <end position="19"/>
    </location>
</feature>
<dbReference type="GO" id="GO:0005829">
    <property type="term" value="C:cytosol"/>
    <property type="evidence" value="ECO:0007669"/>
    <property type="project" value="TreeGrafter"/>
</dbReference>
<keyword evidence="8 10" id="KW-0648">Protein biosynthesis</keyword>
<evidence type="ECO:0000256" key="10">
    <source>
        <dbReference type="HAMAP-Rule" id="MF_00022"/>
    </source>
</evidence>
<evidence type="ECO:0000256" key="7">
    <source>
        <dbReference type="ARBA" id="ARBA00022840"/>
    </source>
</evidence>
<keyword evidence="5 10" id="KW-0436">Ligase</keyword>
<gene>
    <name evidence="10" type="primary">gltX</name>
    <name evidence="13" type="ORF">Lyticum_00425</name>
</gene>
<dbReference type="EMBL" id="JARGYU010000002">
    <property type="protein sequence ID" value="MDZ5761255.1"/>
    <property type="molecule type" value="Genomic_DNA"/>
</dbReference>
<comment type="catalytic activity">
    <reaction evidence="10">
        <text>tRNA(Glu) + L-glutamate + ATP = L-glutamyl-tRNA(Glu) + AMP + diphosphate</text>
        <dbReference type="Rhea" id="RHEA:23540"/>
        <dbReference type="Rhea" id="RHEA-COMP:9663"/>
        <dbReference type="Rhea" id="RHEA-COMP:9680"/>
        <dbReference type="ChEBI" id="CHEBI:29985"/>
        <dbReference type="ChEBI" id="CHEBI:30616"/>
        <dbReference type="ChEBI" id="CHEBI:33019"/>
        <dbReference type="ChEBI" id="CHEBI:78442"/>
        <dbReference type="ChEBI" id="CHEBI:78520"/>
        <dbReference type="ChEBI" id="CHEBI:456215"/>
        <dbReference type="EC" id="6.1.1.17"/>
    </reaction>
</comment>
<evidence type="ECO:0000256" key="5">
    <source>
        <dbReference type="ARBA" id="ARBA00022598"/>
    </source>
</evidence>
<protein>
    <recommendedName>
        <fullName evidence="10">Glutamate--tRNA ligase</fullName>
        <ecNumber evidence="10">6.1.1.17</ecNumber>
    </recommendedName>
    <alternativeName>
        <fullName evidence="10">Glutamyl-tRNA synthetase</fullName>
        <shortName evidence="10">GluRS</shortName>
    </alternativeName>
</protein>
<comment type="subunit">
    <text evidence="3 10">Monomer.</text>
</comment>
<keyword evidence="4 10" id="KW-0963">Cytoplasm</keyword>
<feature type="binding site" evidence="10">
    <location>
        <position position="270"/>
    </location>
    <ligand>
        <name>ATP</name>
        <dbReference type="ChEBI" id="CHEBI:30616"/>
    </ligand>
</feature>